<evidence type="ECO:0000256" key="16">
    <source>
        <dbReference type="SAM" id="MobiDB-lite"/>
    </source>
</evidence>
<dbReference type="PANTHER" id="PTHR43665:SF1">
    <property type="entry name" value="ISOPENTENYL-DIPHOSPHATE DELTA-ISOMERASE"/>
    <property type="match status" value="1"/>
</dbReference>
<dbReference type="InterPro" id="IPR000262">
    <property type="entry name" value="FMN-dep_DH"/>
</dbReference>
<feature type="region of interest" description="Disordered" evidence="16">
    <location>
        <begin position="53"/>
        <end position="74"/>
    </location>
</feature>
<protein>
    <recommendedName>
        <fullName evidence="15">Isopentenyl-diphosphate delta-isomerase</fullName>
        <shortName evidence="15">IPP isomerase</shortName>
        <ecNumber evidence="15">5.3.3.2</ecNumber>
    </recommendedName>
    <alternativeName>
        <fullName evidence="15">Isopentenyl diphosphate:dimethylallyl diphosphate isomerase</fullName>
    </alternativeName>
    <alternativeName>
        <fullName evidence="15">Isopentenyl pyrophosphate isomerase</fullName>
    </alternativeName>
    <alternativeName>
        <fullName evidence="15">Type 2 isopentenyl diphosphate isomerase</fullName>
        <shortName evidence="15">IDI-2</shortName>
    </alternativeName>
</protein>
<evidence type="ECO:0000256" key="15">
    <source>
        <dbReference type="HAMAP-Rule" id="MF_00354"/>
    </source>
</evidence>
<evidence type="ECO:0000259" key="17">
    <source>
        <dbReference type="Pfam" id="PF00288"/>
    </source>
</evidence>
<comment type="caution">
    <text evidence="20">The sequence shown here is derived from an EMBL/GenBank/DDBJ whole genome shotgun (WGS) entry which is preliminary data.</text>
</comment>
<feature type="binding site" evidence="15">
    <location>
        <position position="598"/>
    </location>
    <ligand>
        <name>FMN</name>
        <dbReference type="ChEBI" id="CHEBI:58210"/>
    </ligand>
</feature>
<comment type="catalytic activity">
    <reaction evidence="15">
        <text>isopentenyl diphosphate = dimethylallyl diphosphate</text>
        <dbReference type="Rhea" id="RHEA:23284"/>
        <dbReference type="ChEBI" id="CHEBI:57623"/>
        <dbReference type="ChEBI" id="CHEBI:128769"/>
        <dbReference type="EC" id="5.3.3.2"/>
    </reaction>
</comment>
<evidence type="ECO:0000256" key="6">
    <source>
        <dbReference type="ARBA" id="ARBA00022723"/>
    </source>
</evidence>
<evidence type="ECO:0000256" key="11">
    <source>
        <dbReference type="ARBA" id="ARBA00022857"/>
    </source>
</evidence>
<keyword evidence="10 15" id="KW-0460">Magnesium</keyword>
<dbReference type="NCBIfam" id="TIGR01220">
    <property type="entry name" value="Pmev_kin_Gr_pos"/>
    <property type="match status" value="1"/>
</dbReference>
<organism evidence="20 21">
    <name type="scientific">Bifidobacterium mongoliense</name>
    <dbReference type="NCBI Taxonomy" id="518643"/>
    <lineage>
        <taxon>Bacteria</taxon>
        <taxon>Bacillati</taxon>
        <taxon>Actinomycetota</taxon>
        <taxon>Actinomycetes</taxon>
        <taxon>Bifidobacteriales</taxon>
        <taxon>Bifidobacteriaceae</taxon>
        <taxon>Bifidobacterium</taxon>
    </lineage>
</organism>
<evidence type="ECO:0000256" key="5">
    <source>
        <dbReference type="ARBA" id="ARBA00022679"/>
    </source>
</evidence>
<feature type="binding site" evidence="15">
    <location>
        <position position="542"/>
    </location>
    <ligand>
        <name>Mg(2+)</name>
        <dbReference type="ChEBI" id="CHEBI:18420"/>
    </ligand>
</feature>
<comment type="subcellular location">
    <subcellularLocation>
        <location evidence="15">Cytoplasm</location>
    </subcellularLocation>
</comment>
<comment type="caution">
    <text evidence="15">Lacks conserved residue(s) required for the propagation of feature annotation.</text>
</comment>
<dbReference type="InterPro" id="IPR013750">
    <property type="entry name" value="GHMP_kinase_C_dom"/>
</dbReference>
<evidence type="ECO:0000256" key="3">
    <source>
        <dbReference type="ARBA" id="ARBA00022630"/>
    </source>
</evidence>
<keyword evidence="5" id="KW-0808">Transferase</keyword>
<evidence type="ECO:0000256" key="1">
    <source>
        <dbReference type="ARBA" id="ARBA00001917"/>
    </source>
</evidence>
<dbReference type="GO" id="GO:0008299">
    <property type="term" value="P:isoprenoid biosynthetic process"/>
    <property type="evidence" value="ECO:0007669"/>
    <property type="project" value="UniProtKB-UniRule"/>
</dbReference>
<dbReference type="InterPro" id="IPR020568">
    <property type="entry name" value="Ribosomal_Su5_D2-typ_SF"/>
</dbReference>
<evidence type="ECO:0000256" key="4">
    <source>
        <dbReference type="ARBA" id="ARBA00022643"/>
    </source>
</evidence>
<feature type="domain" description="GHMP kinase N-terminal" evidence="17">
    <location>
        <begin position="97"/>
        <end position="185"/>
    </location>
</feature>
<dbReference type="InterPro" id="IPR011179">
    <property type="entry name" value="IPdP_isomerase"/>
</dbReference>
<dbReference type="GO" id="GO:0004452">
    <property type="term" value="F:isopentenyl-diphosphate delta-isomerase activity"/>
    <property type="evidence" value="ECO:0007669"/>
    <property type="project" value="UniProtKB-UniRule"/>
</dbReference>
<name>A0A423UCI7_9BIFI</name>
<feature type="binding site" evidence="15">
    <location>
        <begin position="672"/>
        <end position="673"/>
    </location>
    <ligand>
        <name>FMN</name>
        <dbReference type="ChEBI" id="CHEBI:58210"/>
    </ligand>
</feature>
<keyword evidence="2 15" id="KW-0963">Cytoplasm</keyword>
<dbReference type="GO" id="GO:0000287">
    <property type="term" value="F:magnesium ion binding"/>
    <property type="evidence" value="ECO:0007669"/>
    <property type="project" value="UniProtKB-UniRule"/>
</dbReference>
<keyword evidence="11 15" id="KW-0521">NADP</keyword>
<dbReference type="EMBL" id="QRAJ01000010">
    <property type="protein sequence ID" value="ROT86419.1"/>
    <property type="molecule type" value="Genomic_DNA"/>
</dbReference>
<keyword evidence="3 15" id="KW-0285">Flavoprotein</keyword>
<evidence type="ECO:0000256" key="9">
    <source>
        <dbReference type="ARBA" id="ARBA00022840"/>
    </source>
</evidence>
<comment type="subunit">
    <text evidence="14 15">Homooctamer. Dimer of tetramers.</text>
</comment>
<dbReference type="Gene3D" id="3.20.20.70">
    <property type="entry name" value="Aldolase class I"/>
    <property type="match status" value="1"/>
</dbReference>
<evidence type="ECO:0000256" key="7">
    <source>
        <dbReference type="ARBA" id="ARBA00022741"/>
    </source>
</evidence>
<evidence type="ECO:0000256" key="13">
    <source>
        <dbReference type="ARBA" id="ARBA00023235"/>
    </source>
</evidence>
<feature type="binding site" evidence="15">
    <location>
        <begin position="651"/>
        <end position="653"/>
    </location>
    <ligand>
        <name>FMN</name>
        <dbReference type="ChEBI" id="CHEBI:58210"/>
    </ligand>
</feature>
<evidence type="ECO:0000313" key="21">
    <source>
        <dbReference type="Proteomes" id="UP000285266"/>
    </source>
</evidence>
<dbReference type="RefSeq" id="WP_184937164.1">
    <property type="nucleotide sequence ID" value="NZ_QRAJ01000010.1"/>
</dbReference>
<keyword evidence="6 15" id="KW-0479">Metal-binding</keyword>
<dbReference type="GO" id="GO:0005524">
    <property type="term" value="F:ATP binding"/>
    <property type="evidence" value="ECO:0007669"/>
    <property type="project" value="UniProtKB-KW"/>
</dbReference>
<evidence type="ECO:0000256" key="8">
    <source>
        <dbReference type="ARBA" id="ARBA00022777"/>
    </source>
</evidence>
<dbReference type="InterPro" id="IPR013785">
    <property type="entry name" value="Aldolase_TIM"/>
</dbReference>
<comment type="cofactor">
    <cofactor evidence="1 15">
        <name>FMN</name>
        <dbReference type="ChEBI" id="CHEBI:58210"/>
    </cofactor>
</comment>
<keyword evidence="12 15" id="KW-0414">Isoprene biosynthesis</keyword>
<feature type="compositionally biased region" description="Basic and acidic residues" evidence="16">
    <location>
        <begin position="58"/>
        <end position="74"/>
    </location>
</feature>
<dbReference type="NCBIfam" id="TIGR02151">
    <property type="entry name" value="IPP_isom_2"/>
    <property type="match status" value="1"/>
</dbReference>
<feature type="binding site" evidence="15">
    <location>
        <begin position="453"/>
        <end position="455"/>
    </location>
    <ligand>
        <name>FMN</name>
        <dbReference type="ChEBI" id="CHEBI:58210"/>
    </ligand>
</feature>
<dbReference type="GO" id="GO:0016491">
    <property type="term" value="F:oxidoreductase activity"/>
    <property type="evidence" value="ECO:0007669"/>
    <property type="project" value="InterPro"/>
</dbReference>
<feature type="binding site" evidence="15">
    <location>
        <begin position="483"/>
        <end position="485"/>
    </location>
    <ligand>
        <name>substrate</name>
    </ligand>
</feature>
<comment type="similarity">
    <text evidence="15">Belongs to the IPP isomerase type 2 family.</text>
</comment>
<dbReference type="EC" id="5.3.3.2" evidence="15"/>
<evidence type="ECO:0000256" key="14">
    <source>
        <dbReference type="ARBA" id="ARBA00025810"/>
    </source>
</evidence>
<dbReference type="GO" id="GO:0070402">
    <property type="term" value="F:NADPH binding"/>
    <property type="evidence" value="ECO:0007669"/>
    <property type="project" value="UniProtKB-UniRule"/>
</dbReference>
<keyword evidence="8" id="KW-0418">Kinase</keyword>
<dbReference type="InterPro" id="IPR014721">
    <property type="entry name" value="Ribsml_uS5_D2-typ_fold_subgr"/>
</dbReference>
<dbReference type="SUPFAM" id="SSF54211">
    <property type="entry name" value="Ribosomal protein S5 domain 2-like"/>
    <property type="match status" value="1"/>
</dbReference>
<feature type="binding site" evidence="15">
    <location>
        <position position="573"/>
    </location>
    <ligand>
        <name>FMN</name>
        <dbReference type="ChEBI" id="CHEBI:58210"/>
    </ligand>
</feature>
<dbReference type="HAMAP" id="MF_00354">
    <property type="entry name" value="Idi_2"/>
    <property type="match status" value="1"/>
</dbReference>
<comment type="function">
    <text evidence="15">Involved in the biosynthesis of isoprenoids. Catalyzes the 1,3-allylic rearrangement of the homoallylic substrate isopentenyl (IPP) to its allylic isomer, dimethylallyl diphosphate (DMAPP).</text>
</comment>
<dbReference type="SUPFAM" id="SSF55060">
    <property type="entry name" value="GHMP Kinase, C-terminal domain"/>
    <property type="match status" value="1"/>
</dbReference>
<dbReference type="Pfam" id="PF08544">
    <property type="entry name" value="GHMP_kinases_C"/>
    <property type="match status" value="1"/>
</dbReference>
<evidence type="ECO:0000313" key="20">
    <source>
        <dbReference type="EMBL" id="ROT86419.1"/>
    </source>
</evidence>
<dbReference type="Gene3D" id="3.30.70.890">
    <property type="entry name" value="GHMP kinase, C-terminal domain"/>
    <property type="match status" value="1"/>
</dbReference>
<evidence type="ECO:0000256" key="10">
    <source>
        <dbReference type="ARBA" id="ARBA00022842"/>
    </source>
</evidence>
<dbReference type="GO" id="GO:0005737">
    <property type="term" value="C:cytoplasm"/>
    <property type="evidence" value="ECO:0007669"/>
    <property type="project" value="UniProtKB-SubCell"/>
</dbReference>
<evidence type="ECO:0000256" key="12">
    <source>
        <dbReference type="ARBA" id="ARBA00023229"/>
    </source>
</evidence>
<evidence type="ECO:0000259" key="19">
    <source>
        <dbReference type="Pfam" id="PF08544"/>
    </source>
</evidence>
<sequence>MMGAEEHGYPSSEAQASGKLYIAGEYAVVESGHPAILVAVNRFVTVRVSPAASADGHGSIRSEGHPEADATWHRSPDGVCVVDEPRPGAAFILESIRAVDEVVRHAGIAVRVFDIAIVSELDDDSGRKYGLGSSAAVTVASVKALLGFYDLDLEPTMQYKLAFIASSRAQKVGSGGDIAASLFGGCIRFCAVDRAWVKQRLADTEVSALIAMPWPGLGITRLRVFGDRSHGGPAGVAPAPSLLVGWTGRPASTEDLVTHVHRHNAEDHHERYQRFLDASDRCVDELATALTHADMDGIRRHIGQARDLLAGLSGLTGTLIETPELTALIDIALEHDAAAKTSGAGGGDCGIAITNDALRAADIRREWAAQGIVPLELTVGQPLADAPEWHDASSLRKDDHVRLALRQHEHEGANAFDDLRFIHHALHGVSVSQVDTSVRVCGGQWMQPFYINAMTGGSARTGEINRALAHVAGETGVAMASGSQHAALRDPALTPTFTVIREQTTGFVFANIGPTVSPDQAVEAVRMLHADALQIHINLAQEIIMPEGDRDFSTWPDRIRAIAQAVDVPVVVKEVGFGMSRATVRELAVLGITTVDVSGRGGTDFGVIENARRSQGDFSALGQWGQSTALCLLESLQGPDPVGIDVLASGGVRNPLDVVKALALGARAVGVSGHFLGVLDREGERGLAAEIGRWAAEIRSIMALLGARTVGELGDTDLFVDGLTARHADLLGVDVRSLAHRSENSENGGNVKKAAQE</sequence>
<dbReference type="AlphaFoldDB" id="A0A423UCI7"/>
<dbReference type="GO" id="GO:0016301">
    <property type="term" value="F:kinase activity"/>
    <property type="evidence" value="ECO:0007669"/>
    <property type="project" value="UniProtKB-KW"/>
</dbReference>
<feature type="binding site" evidence="15">
    <location>
        <position position="603"/>
    </location>
    <ligand>
        <name>FMN</name>
        <dbReference type="ChEBI" id="CHEBI:58210"/>
    </ligand>
</feature>
<dbReference type="CDD" id="cd02811">
    <property type="entry name" value="IDI-2_FMN"/>
    <property type="match status" value="1"/>
</dbReference>
<dbReference type="PANTHER" id="PTHR43665">
    <property type="entry name" value="ISOPENTENYL-DIPHOSPHATE DELTA-ISOMERASE"/>
    <property type="match status" value="1"/>
</dbReference>
<keyword evidence="4 15" id="KW-0288">FMN</keyword>
<feature type="binding site" evidence="15">
    <location>
        <position position="541"/>
    </location>
    <ligand>
        <name>substrate</name>
    </ligand>
</feature>
<evidence type="ECO:0000259" key="18">
    <source>
        <dbReference type="Pfam" id="PF01070"/>
    </source>
</evidence>
<keyword evidence="7" id="KW-0547">Nucleotide-binding</keyword>
<dbReference type="InterPro" id="IPR036554">
    <property type="entry name" value="GHMP_kinase_C_sf"/>
</dbReference>
<feature type="binding site" evidence="15">
    <location>
        <position position="483"/>
    </location>
    <ligand>
        <name>FMN</name>
        <dbReference type="ChEBI" id="CHEBI:58210"/>
    </ligand>
</feature>
<dbReference type="GO" id="GO:0010181">
    <property type="term" value="F:FMN binding"/>
    <property type="evidence" value="ECO:0007669"/>
    <property type="project" value="UniProtKB-UniRule"/>
</dbReference>
<dbReference type="InterPro" id="IPR006204">
    <property type="entry name" value="GHMP_kinase_N_dom"/>
</dbReference>
<reference evidence="20 21" key="1">
    <citation type="submission" date="2018-07" db="EMBL/GenBank/DDBJ databases">
        <title>The role of parmesan cheese in vectoring bovine microbiota.</title>
        <authorList>
            <person name="Lugli G.A."/>
            <person name="Milani C."/>
        </authorList>
    </citation>
    <scope>NUCLEOTIDE SEQUENCE [LARGE SCALE GENOMIC DNA]</scope>
    <source>
        <strain evidence="20 21">BMONG18</strain>
    </source>
</reference>
<gene>
    <name evidence="15" type="primary">fni</name>
    <name evidence="20" type="ORF">BMONG18_1470</name>
</gene>
<feature type="domain" description="FMN-dependent dehydrogenase" evidence="18">
    <location>
        <begin position="553"/>
        <end position="716"/>
    </location>
</feature>
<keyword evidence="13 15" id="KW-0413">Isomerase</keyword>
<dbReference type="InterPro" id="IPR005917">
    <property type="entry name" value="Pmev_kinase_bact"/>
</dbReference>
<dbReference type="Pfam" id="PF01070">
    <property type="entry name" value="FMN_dh"/>
    <property type="match status" value="1"/>
</dbReference>
<keyword evidence="9" id="KW-0067">ATP-binding</keyword>
<dbReference type="Proteomes" id="UP000285266">
    <property type="component" value="Unassembled WGS sequence"/>
</dbReference>
<comment type="cofactor">
    <cofactor evidence="15">
        <name>Mg(2+)</name>
        <dbReference type="ChEBI" id="CHEBI:18420"/>
    </cofactor>
</comment>
<comment type="cofactor">
    <cofactor evidence="15">
        <name>NADPH</name>
        <dbReference type="ChEBI" id="CHEBI:57783"/>
    </cofactor>
</comment>
<proteinExistence type="inferred from homology"/>
<dbReference type="Gene3D" id="3.30.230.10">
    <property type="match status" value="1"/>
</dbReference>
<dbReference type="PRINTS" id="PR00959">
    <property type="entry name" value="MEVGALKINASE"/>
</dbReference>
<evidence type="ECO:0000256" key="2">
    <source>
        <dbReference type="ARBA" id="ARBA00022490"/>
    </source>
</evidence>
<dbReference type="Pfam" id="PF00288">
    <property type="entry name" value="GHMP_kinases_N"/>
    <property type="match status" value="1"/>
</dbReference>
<feature type="binding site" evidence="15">
    <location>
        <position position="511"/>
    </location>
    <ligand>
        <name>FMN</name>
        <dbReference type="ChEBI" id="CHEBI:58210"/>
    </ligand>
</feature>
<feature type="domain" description="GHMP kinase C-terminal" evidence="19">
    <location>
        <begin position="289"/>
        <end position="371"/>
    </location>
</feature>
<accession>A0A423UCI7</accession>
<feature type="binding site" evidence="15">
    <location>
        <begin position="396"/>
        <end position="397"/>
    </location>
    <ligand>
        <name>substrate</name>
    </ligand>
</feature>
<dbReference type="SUPFAM" id="SSF51395">
    <property type="entry name" value="FMN-linked oxidoreductases"/>
    <property type="match status" value="1"/>
</dbReference>